<feature type="transmembrane region" description="Helical" evidence="1">
    <location>
        <begin position="153"/>
        <end position="170"/>
    </location>
</feature>
<keyword evidence="1" id="KW-0812">Transmembrane</keyword>
<keyword evidence="1" id="KW-0472">Membrane</keyword>
<name>A0A6N7XPU2_9ACTN</name>
<evidence type="ECO:0000313" key="2">
    <source>
        <dbReference type="EMBL" id="MST73288.1"/>
    </source>
</evidence>
<dbReference type="PANTHER" id="PTHR20992">
    <property type="entry name" value="AT15442P-RELATED"/>
    <property type="match status" value="1"/>
</dbReference>
<dbReference type="RefSeq" id="WP_154435997.1">
    <property type="nucleotide sequence ID" value="NZ_VUNC01000008.1"/>
</dbReference>
<feature type="transmembrane region" description="Helical" evidence="1">
    <location>
        <begin position="177"/>
        <end position="201"/>
    </location>
</feature>
<keyword evidence="1" id="KW-1133">Transmembrane helix</keyword>
<dbReference type="AlphaFoldDB" id="A0A6N7XPU2"/>
<evidence type="ECO:0000313" key="3">
    <source>
        <dbReference type="Proteomes" id="UP000469325"/>
    </source>
</evidence>
<proteinExistence type="predicted"/>
<feature type="transmembrane region" description="Helical" evidence="1">
    <location>
        <begin position="115"/>
        <end position="133"/>
    </location>
</feature>
<reference evidence="2 3" key="1">
    <citation type="submission" date="2019-08" db="EMBL/GenBank/DDBJ databases">
        <title>In-depth cultivation of the pig gut microbiome towards novel bacterial diversity and tailored functional studies.</title>
        <authorList>
            <person name="Wylensek D."/>
            <person name="Hitch T.C.A."/>
            <person name="Clavel T."/>
        </authorList>
    </citation>
    <scope>NUCLEOTIDE SEQUENCE [LARGE SCALE GENOMIC DNA]</scope>
    <source>
        <strain evidence="2 3">CA-Schmier-601-WT-1</strain>
    </source>
</reference>
<protein>
    <submittedName>
        <fullName evidence="2">DUF389 domain-containing protein</fullName>
    </submittedName>
</protein>
<dbReference type="Proteomes" id="UP000469325">
    <property type="component" value="Unassembled WGS sequence"/>
</dbReference>
<feature type="transmembrane region" description="Helical" evidence="1">
    <location>
        <begin position="82"/>
        <end position="103"/>
    </location>
</feature>
<dbReference type="InterPro" id="IPR005240">
    <property type="entry name" value="DUF389"/>
</dbReference>
<feature type="transmembrane region" description="Helical" evidence="1">
    <location>
        <begin position="58"/>
        <end position="76"/>
    </location>
</feature>
<keyword evidence="3" id="KW-1185">Reference proteome</keyword>
<dbReference type="PANTHER" id="PTHR20992:SF9">
    <property type="entry name" value="AT15442P-RELATED"/>
    <property type="match status" value="1"/>
</dbReference>
<sequence length="375" mass="40438">MAQGSGKADGNVGRRVRPVAHAFATLRRRLRNLLNIREGRASYLVIRRRFVNGARLDGTHLCILVVAMLIACIGLNTNSTEAIVGAMLICPLMNSVLAISYGVATADRRVFRTALEGLLVQVAFCLVTSTIYFRLTPLVVETSQILDKSTPTVWDLMIALAGGFAGGLGNSRRQEPATIISGVAVATALMPPLCAAGYGIAVGSLTRFLGATYEFAINVVFIALACELVLLLLRVPLARDLGEDGEPKQVATAATRERARRIRWRVVAATVVFAIPCVLLTRNVVSAQATQGRSVSPTEERYEASLTADEIKAICPSLQGYSVGEEYAGHSGRDARVVAHVRTSEALSVDDRTRVERLIRVHVPDLDHVEYTTSG</sequence>
<dbReference type="EMBL" id="VUNC01000008">
    <property type="protein sequence ID" value="MST73288.1"/>
    <property type="molecule type" value="Genomic_DNA"/>
</dbReference>
<organism evidence="2 3">
    <name type="scientific">Olsenella porci</name>
    <dbReference type="NCBI Taxonomy" id="2652279"/>
    <lineage>
        <taxon>Bacteria</taxon>
        <taxon>Bacillati</taxon>
        <taxon>Actinomycetota</taxon>
        <taxon>Coriobacteriia</taxon>
        <taxon>Coriobacteriales</taxon>
        <taxon>Atopobiaceae</taxon>
        <taxon>Olsenella</taxon>
    </lineage>
</organism>
<feature type="transmembrane region" description="Helical" evidence="1">
    <location>
        <begin position="213"/>
        <end position="233"/>
    </location>
</feature>
<comment type="caution">
    <text evidence="2">The sequence shown here is derived from an EMBL/GenBank/DDBJ whole genome shotgun (WGS) entry which is preliminary data.</text>
</comment>
<gene>
    <name evidence="2" type="ORF">FYJ68_09260</name>
</gene>
<feature type="transmembrane region" description="Helical" evidence="1">
    <location>
        <begin position="266"/>
        <end position="285"/>
    </location>
</feature>
<evidence type="ECO:0000256" key="1">
    <source>
        <dbReference type="SAM" id="Phobius"/>
    </source>
</evidence>
<dbReference type="Pfam" id="PF04087">
    <property type="entry name" value="DUF389"/>
    <property type="match status" value="1"/>
</dbReference>
<accession>A0A6N7XPU2</accession>